<dbReference type="PANTHER" id="PTHR30580">
    <property type="entry name" value="PRIMOSOMAL PROTEIN N"/>
    <property type="match status" value="1"/>
</dbReference>
<keyword evidence="15" id="KW-1185">Reference proteome</keyword>
<feature type="domain" description="Helicase ATP-binding" evidence="12">
    <location>
        <begin position="279"/>
        <end position="445"/>
    </location>
</feature>
<comment type="catalytic activity">
    <reaction evidence="11">
        <text>ATP + H2O = ADP + phosphate + H(+)</text>
        <dbReference type="Rhea" id="RHEA:13065"/>
        <dbReference type="ChEBI" id="CHEBI:15377"/>
        <dbReference type="ChEBI" id="CHEBI:15378"/>
        <dbReference type="ChEBI" id="CHEBI:30616"/>
        <dbReference type="ChEBI" id="CHEBI:43474"/>
        <dbReference type="ChEBI" id="CHEBI:456216"/>
        <dbReference type="EC" id="5.6.2.4"/>
    </reaction>
</comment>
<evidence type="ECO:0000256" key="2">
    <source>
        <dbReference type="ARBA" id="ARBA00022705"/>
    </source>
</evidence>
<dbReference type="NCBIfam" id="NF004066">
    <property type="entry name" value="PRK05580.1-3"/>
    <property type="match status" value="1"/>
</dbReference>
<keyword evidence="1 11" id="KW-0639">Primosome</keyword>
<dbReference type="Pfam" id="PF04851">
    <property type="entry name" value="ResIII"/>
    <property type="match status" value="1"/>
</dbReference>
<evidence type="ECO:0000256" key="6">
    <source>
        <dbReference type="ARBA" id="ARBA00022806"/>
    </source>
</evidence>
<evidence type="ECO:0000256" key="10">
    <source>
        <dbReference type="ARBA" id="ARBA00023235"/>
    </source>
</evidence>
<dbReference type="CDD" id="cd17929">
    <property type="entry name" value="DEXHc_priA"/>
    <property type="match status" value="1"/>
</dbReference>
<evidence type="ECO:0000256" key="4">
    <source>
        <dbReference type="ARBA" id="ARBA00022741"/>
    </source>
</evidence>
<dbReference type="Gene3D" id="3.40.50.300">
    <property type="entry name" value="P-loop containing nucleotide triphosphate hydrolases"/>
    <property type="match status" value="2"/>
</dbReference>
<evidence type="ECO:0000313" key="14">
    <source>
        <dbReference type="EMBL" id="MCS4486210.1"/>
    </source>
</evidence>
<dbReference type="EC" id="5.6.2.4" evidence="11"/>
<dbReference type="NCBIfam" id="TIGR00595">
    <property type="entry name" value="priA"/>
    <property type="match status" value="1"/>
</dbReference>
<reference evidence="14 15" key="1">
    <citation type="journal article" date="2023" name="Int. J. Syst. Evol. Microbiol.">
        <title>Streptococcus sciuri sp. nov., Staphylococcus marylandisciuri sp. nov. and Staphylococcus americanisciuri sp. nov., isolated from faeces of eastern grey squirrel (Sciurus carolinensis).</title>
        <authorList>
            <person name="Volokhov D.V."/>
            <person name="Zagorodnyaya T.A."/>
            <person name="Furtak V.A."/>
            <person name="Nattanmai G."/>
            <person name="Randall L."/>
            <person name="Jose S."/>
            <person name="Gao Y."/>
            <person name="Eisenberg T."/>
            <person name="Delmonte P."/>
            <person name="Blom J."/>
            <person name="Mitchell K.K."/>
        </authorList>
    </citation>
    <scope>NUCLEOTIDE SEQUENCE [LARGE SCALE GENOMIC DNA]</scope>
    <source>
        <strain evidence="14 15">GRT3</strain>
    </source>
</reference>
<keyword evidence="4 11" id="KW-0547">Nucleotide-binding</keyword>
<evidence type="ECO:0000256" key="3">
    <source>
        <dbReference type="ARBA" id="ARBA00022723"/>
    </source>
</evidence>
<keyword evidence="5 11" id="KW-0378">Hydrolase</keyword>
<comment type="cofactor">
    <cofactor evidence="11">
        <name>Zn(2+)</name>
        <dbReference type="ChEBI" id="CHEBI:29105"/>
    </cofactor>
    <text evidence="11">Binds 2 zinc ions per subunit.</text>
</comment>
<evidence type="ECO:0000256" key="7">
    <source>
        <dbReference type="ARBA" id="ARBA00022833"/>
    </source>
</evidence>
<dbReference type="SUPFAM" id="SSF52540">
    <property type="entry name" value="P-loop containing nucleoside triphosphate hydrolases"/>
    <property type="match status" value="2"/>
</dbReference>
<dbReference type="Proteomes" id="UP001205609">
    <property type="component" value="Unassembled WGS sequence"/>
</dbReference>
<keyword evidence="6 11" id="KW-0347">Helicase</keyword>
<dbReference type="InterPro" id="IPR042115">
    <property type="entry name" value="PriA_3primeBD_sf"/>
</dbReference>
<evidence type="ECO:0000256" key="5">
    <source>
        <dbReference type="ARBA" id="ARBA00022801"/>
    </source>
</evidence>
<comment type="catalytic activity">
    <reaction evidence="11">
        <text>Couples ATP hydrolysis with the unwinding of duplex DNA by translocating in the 3'-5' direction.</text>
        <dbReference type="EC" id="5.6.2.4"/>
    </reaction>
</comment>
<feature type="binding site" evidence="11">
    <location>
        <position position="537"/>
    </location>
    <ligand>
        <name>Zn(2+)</name>
        <dbReference type="ChEBI" id="CHEBI:29105"/>
        <label>2</label>
    </ligand>
</feature>
<dbReference type="Pfam" id="PF18074">
    <property type="entry name" value="PriA_C"/>
    <property type="match status" value="1"/>
</dbReference>
<keyword evidence="10 11" id="KW-0413">Isomerase</keyword>
<keyword evidence="3 11" id="KW-0479">Metal-binding</keyword>
<comment type="subunit">
    <text evidence="11">Component of the replication restart primosome.</text>
</comment>
<dbReference type="InterPro" id="IPR041222">
    <property type="entry name" value="PriA_3primeBD"/>
</dbReference>
<dbReference type="GO" id="GO:0016787">
    <property type="term" value="F:hydrolase activity"/>
    <property type="evidence" value="ECO:0007669"/>
    <property type="project" value="UniProtKB-KW"/>
</dbReference>
<dbReference type="PANTHER" id="PTHR30580:SF0">
    <property type="entry name" value="PRIMOSOMAL PROTEIN N"/>
    <property type="match status" value="1"/>
</dbReference>
<dbReference type="InterPro" id="IPR040498">
    <property type="entry name" value="PriA_CRR"/>
</dbReference>
<dbReference type="Pfam" id="PF17764">
    <property type="entry name" value="PriA_3primeBD"/>
    <property type="match status" value="1"/>
</dbReference>
<dbReference type="HAMAP" id="MF_00983">
    <property type="entry name" value="PriA"/>
    <property type="match status" value="1"/>
</dbReference>
<keyword evidence="2 11" id="KW-0235">DNA replication</keyword>
<organism evidence="14 15">
    <name type="scientific">Staphylococcus americanisciuri</name>
    <dbReference type="NCBI Taxonomy" id="2973940"/>
    <lineage>
        <taxon>Bacteria</taxon>
        <taxon>Bacillati</taxon>
        <taxon>Bacillota</taxon>
        <taxon>Bacilli</taxon>
        <taxon>Bacillales</taxon>
        <taxon>Staphylococcaceae</taxon>
        <taxon>Staphylococcus</taxon>
    </lineage>
</organism>
<feature type="binding site" evidence="11">
    <location>
        <position position="534"/>
    </location>
    <ligand>
        <name>Zn(2+)</name>
        <dbReference type="ChEBI" id="CHEBI:29105"/>
        <label>2</label>
    </ligand>
</feature>
<dbReference type="PROSITE" id="PS51192">
    <property type="entry name" value="HELICASE_ATP_BIND_1"/>
    <property type="match status" value="1"/>
</dbReference>
<keyword evidence="7 11" id="KW-0862">Zinc</keyword>
<dbReference type="EMBL" id="JANUXY010000004">
    <property type="protein sequence ID" value="MCS4486210.1"/>
    <property type="molecule type" value="Genomic_DNA"/>
</dbReference>
<dbReference type="PROSITE" id="PS51194">
    <property type="entry name" value="HELICASE_CTER"/>
    <property type="match status" value="1"/>
</dbReference>
<protein>
    <recommendedName>
        <fullName evidence="11">Replication restart protein PriA</fullName>
    </recommendedName>
    <alternativeName>
        <fullName evidence="11">ATP-dependent DNA helicase PriA</fullName>
        <ecNumber evidence="11">5.6.2.4</ecNumber>
    </alternativeName>
    <alternativeName>
        <fullName evidence="11">DNA 3'-5' helicase PriA</fullName>
    </alternativeName>
</protein>
<dbReference type="InterPro" id="IPR006935">
    <property type="entry name" value="Helicase/UvrB_N"/>
</dbReference>
<dbReference type="CDD" id="cd18804">
    <property type="entry name" value="SF2_C_priA"/>
    <property type="match status" value="1"/>
</dbReference>
<feature type="binding site" evidence="11">
    <location>
        <position position="510"/>
    </location>
    <ligand>
        <name>Zn(2+)</name>
        <dbReference type="ChEBI" id="CHEBI:29105"/>
        <label>1</label>
    </ligand>
</feature>
<sequence>MIAQVIVDVAAKSVDRTFDYLVPEDLQEVIQPGVRVLVPFGPRKIQGYVMHLVSDDETEIELNRLKPIYEVKDIQPELTEELVKLSEWYSHYFVAKRISVLEAMLPSAVKAKYTKAFEIVDAEAIPEMLLQRFDKEGRYAYKAAQQNEDVASLLNLLKRGAVKEVTILSQHTSKKTQRAVRVIRPDLGDSMLLDLEKRPKQYDVLAFLLDERHRDVTLHELKEIGFSTSAINTLERNGFIEKYDAIVKRDPYAGRVFEQETKRALTDEQRVAYEAINEAVAAQQAKTFLLHGVTGSGKTEVYLQIIDQVLERNQEAMMLVPEIALTPQMVQRFKSRFGDEVAVLHSGLSHGERYDEWQKIRDGRARVSVGARSSVFAPFKNLGMIIIDEEHEATYKQEDYPRYHAKDIAEWRCRYHHCPLVLGSATPSLESYARATKDVYTLLSMPTRVNQQPLPKIKIRDMREELANGNRSIFSEDLAEAIETRLDKREQIVLFLNRRGYASFMLCRDCGHVPQCPNCDISMTYHKTTDELKCHYCGHHEPAPFQCPSCGSEHIRQMGTGTQRVEELIQARFPTARIIRMDVDTTSKKGSHEKLLKDFGEGKGDILLGTQMIAKGLDFPNITLVGVLNADTMLNLPDFRSSERTYQILTQVAGRAGRHEKQGEVIIQTYNPDHYAIQDVQANDYLAFYNKEMTVRQLAKYPPYFYLINFTITHEKMKEALKAASHVHQILLQHLTDKAFILGPAPAALSRINNEFRFQILLKYKSEPGLIDALRYLEDYYHERYEQEKLALRIDIGPYMMM</sequence>
<proteinExistence type="inferred from homology"/>
<feature type="binding site" evidence="11">
    <location>
        <position position="519"/>
    </location>
    <ligand>
        <name>Zn(2+)</name>
        <dbReference type="ChEBI" id="CHEBI:29105"/>
        <label>2</label>
    </ligand>
</feature>
<evidence type="ECO:0000313" key="15">
    <source>
        <dbReference type="Proteomes" id="UP001205609"/>
    </source>
</evidence>
<feature type="binding site" evidence="11">
    <location>
        <position position="550"/>
    </location>
    <ligand>
        <name>Zn(2+)</name>
        <dbReference type="ChEBI" id="CHEBI:29105"/>
        <label>1</label>
    </ligand>
</feature>
<keyword evidence="9 11" id="KW-0238">DNA-binding</keyword>
<evidence type="ECO:0000259" key="12">
    <source>
        <dbReference type="PROSITE" id="PS51192"/>
    </source>
</evidence>
<gene>
    <name evidence="11 14" type="primary">priA</name>
    <name evidence="14" type="ORF">NXS11_04805</name>
</gene>
<dbReference type="InterPro" id="IPR001650">
    <property type="entry name" value="Helicase_C-like"/>
</dbReference>
<accession>A0ABT2F2W5</accession>
<feature type="binding site" evidence="11">
    <location>
        <position position="547"/>
    </location>
    <ligand>
        <name>Zn(2+)</name>
        <dbReference type="ChEBI" id="CHEBI:29105"/>
        <label>1</label>
    </ligand>
</feature>
<evidence type="ECO:0000256" key="8">
    <source>
        <dbReference type="ARBA" id="ARBA00022840"/>
    </source>
</evidence>
<dbReference type="Pfam" id="PF00271">
    <property type="entry name" value="Helicase_C"/>
    <property type="match status" value="1"/>
</dbReference>
<feature type="domain" description="Helicase C-terminal" evidence="13">
    <location>
        <begin position="520"/>
        <end position="699"/>
    </location>
</feature>
<dbReference type="InterPro" id="IPR041236">
    <property type="entry name" value="PriA_C"/>
</dbReference>
<dbReference type="RefSeq" id="WP_259199711.1">
    <property type="nucleotide sequence ID" value="NZ_JANUXY010000004.1"/>
</dbReference>
<name>A0ABT2F2W5_9STAP</name>
<evidence type="ECO:0000256" key="9">
    <source>
        <dbReference type="ARBA" id="ARBA00023125"/>
    </source>
</evidence>
<dbReference type="Gene3D" id="3.40.1440.60">
    <property type="entry name" value="PriA, 3(prime) DNA-binding domain"/>
    <property type="match status" value="1"/>
</dbReference>
<evidence type="ECO:0000256" key="1">
    <source>
        <dbReference type="ARBA" id="ARBA00022515"/>
    </source>
</evidence>
<feature type="binding site" evidence="11">
    <location>
        <position position="516"/>
    </location>
    <ligand>
        <name>Zn(2+)</name>
        <dbReference type="ChEBI" id="CHEBI:29105"/>
        <label>2</label>
    </ligand>
</feature>
<dbReference type="SMART" id="SM00487">
    <property type="entry name" value="DEXDc"/>
    <property type="match status" value="1"/>
</dbReference>
<feature type="binding site" evidence="11">
    <location>
        <position position="507"/>
    </location>
    <ligand>
        <name>Zn(2+)</name>
        <dbReference type="ChEBI" id="CHEBI:29105"/>
        <label>1</label>
    </ligand>
</feature>
<evidence type="ECO:0000259" key="13">
    <source>
        <dbReference type="PROSITE" id="PS51194"/>
    </source>
</evidence>
<dbReference type="SMART" id="SM00490">
    <property type="entry name" value="HELICc"/>
    <property type="match status" value="1"/>
</dbReference>
<comment type="caution">
    <text evidence="14">The sequence shown here is derived from an EMBL/GenBank/DDBJ whole genome shotgun (WGS) entry which is preliminary data.</text>
</comment>
<comment type="function">
    <text evidence="11">Initiates the restart of stalled replication forks, which reloads the replicative helicase on sites other than the origin of replication. Recognizes and binds to abandoned replication forks and remodels them to uncover a helicase loading site. Promotes assembly of the primosome at these replication forks.</text>
</comment>
<evidence type="ECO:0000256" key="11">
    <source>
        <dbReference type="HAMAP-Rule" id="MF_00983"/>
    </source>
</evidence>
<keyword evidence="8 11" id="KW-0067">ATP-binding</keyword>
<dbReference type="Pfam" id="PF18319">
    <property type="entry name" value="Zn_ribbon_PriA"/>
    <property type="match status" value="1"/>
</dbReference>
<dbReference type="InterPro" id="IPR005259">
    <property type="entry name" value="PriA"/>
</dbReference>
<comment type="similarity">
    <text evidence="11">Belongs to the helicase family. PriA subfamily.</text>
</comment>
<dbReference type="InterPro" id="IPR027417">
    <property type="entry name" value="P-loop_NTPase"/>
</dbReference>
<dbReference type="InterPro" id="IPR014001">
    <property type="entry name" value="Helicase_ATP-bd"/>
</dbReference>